<organism evidence="1 2">
    <name type="scientific">Rhizobium meliloti</name>
    <name type="common">Ensifer meliloti</name>
    <name type="synonym">Sinorhizobium meliloti</name>
    <dbReference type="NCBI Taxonomy" id="382"/>
    <lineage>
        <taxon>Bacteria</taxon>
        <taxon>Pseudomonadati</taxon>
        <taxon>Pseudomonadota</taxon>
        <taxon>Alphaproteobacteria</taxon>
        <taxon>Hyphomicrobiales</taxon>
        <taxon>Rhizobiaceae</taxon>
        <taxon>Sinorhizobium/Ensifer group</taxon>
        <taxon>Sinorhizobium</taxon>
    </lineage>
</organism>
<accession>A0A2J0Z8J6</accession>
<dbReference type="Proteomes" id="UP000231987">
    <property type="component" value="Unassembled WGS sequence"/>
</dbReference>
<name>A0A2J0Z8J6_RHIML</name>
<dbReference type="InterPro" id="IPR014587">
    <property type="entry name" value="UCP034077"/>
</dbReference>
<sequence length="121" mass="12993">MQMARLVCTGLILAVSGAERLHAEPLYTVADLGAALGRCWTPPQGFTDSFVTLRFGFRGDGTLMGPPQPTAIKVNGDEKQRQAFVTAATEALQNCVPLEFSKSLSDEIAGNVFTLQFKSAE</sequence>
<proteinExistence type="predicted"/>
<dbReference type="EMBL" id="NJGD01000001">
    <property type="protein sequence ID" value="PJR16834.1"/>
    <property type="molecule type" value="Genomic_DNA"/>
</dbReference>
<evidence type="ECO:0000313" key="2">
    <source>
        <dbReference type="Proteomes" id="UP000231987"/>
    </source>
</evidence>
<comment type="caution">
    <text evidence="1">The sequence shown here is derived from an EMBL/GenBank/DDBJ whole genome shotgun (WGS) entry which is preliminary data.</text>
</comment>
<evidence type="ECO:0000313" key="1">
    <source>
        <dbReference type="EMBL" id="PJR16834.1"/>
    </source>
</evidence>
<gene>
    <name evidence="1" type="ORF">CEJ86_01150</name>
</gene>
<evidence type="ECO:0008006" key="3">
    <source>
        <dbReference type="Google" id="ProtNLM"/>
    </source>
</evidence>
<protein>
    <recommendedName>
        <fullName evidence="3">Cell envelope integrity protein TolA</fullName>
    </recommendedName>
</protein>
<dbReference type="PIRSF" id="PIRSF034077">
    <property type="entry name" value="UCP034077"/>
    <property type="match status" value="1"/>
</dbReference>
<dbReference type="RefSeq" id="WP_100669469.1">
    <property type="nucleotide sequence ID" value="NZ_NJGD01000001.1"/>
</dbReference>
<dbReference type="AlphaFoldDB" id="A0A2J0Z8J6"/>
<reference evidence="1 2" key="1">
    <citation type="submission" date="2017-06" db="EMBL/GenBank/DDBJ databases">
        <title>Ensifer strains isolated from leguminous trees and herbs display diverse denitrification phenotypes with some acting as strong N2O sinks.</title>
        <authorList>
            <person name="Woliy K."/>
            <person name="Mania D."/>
            <person name="Bakken L.R."/>
            <person name="Frostegard A."/>
        </authorList>
    </citation>
    <scope>NUCLEOTIDE SEQUENCE [LARGE SCALE GENOMIC DNA]</scope>
    <source>
        <strain evidence="1 2">AC50a</strain>
    </source>
</reference>